<gene>
    <name evidence="3" type="ORF">HGQ17_12645</name>
</gene>
<organism evidence="3 4">
    <name type="scientific">Nesterenkonia sedimenti</name>
    <dbReference type="NCBI Taxonomy" id="1463632"/>
    <lineage>
        <taxon>Bacteria</taxon>
        <taxon>Bacillati</taxon>
        <taxon>Actinomycetota</taxon>
        <taxon>Actinomycetes</taxon>
        <taxon>Micrococcales</taxon>
        <taxon>Micrococcaceae</taxon>
        <taxon>Nesterenkonia</taxon>
    </lineage>
</organism>
<feature type="compositionally biased region" description="Basic and acidic residues" evidence="1">
    <location>
        <begin position="92"/>
        <end position="101"/>
    </location>
</feature>
<feature type="region of interest" description="Disordered" evidence="1">
    <location>
        <begin position="90"/>
        <end position="113"/>
    </location>
</feature>
<feature type="compositionally biased region" description="Polar residues" evidence="1">
    <location>
        <begin position="102"/>
        <end position="113"/>
    </location>
</feature>
<dbReference type="RefSeq" id="WP_168888311.1">
    <property type="nucleotide sequence ID" value="NZ_JABAHY010000015.1"/>
</dbReference>
<keyword evidence="4" id="KW-1185">Reference proteome</keyword>
<dbReference type="Proteomes" id="UP000523139">
    <property type="component" value="Unassembled WGS sequence"/>
</dbReference>
<dbReference type="AlphaFoldDB" id="A0A7X8YEP5"/>
<feature type="transmembrane region" description="Helical" evidence="2">
    <location>
        <begin position="32"/>
        <end position="53"/>
    </location>
</feature>
<evidence type="ECO:0000256" key="2">
    <source>
        <dbReference type="SAM" id="Phobius"/>
    </source>
</evidence>
<keyword evidence="2" id="KW-0812">Transmembrane</keyword>
<keyword evidence="2" id="KW-1133">Transmembrane helix</keyword>
<accession>A0A7X8YEP5</accession>
<reference evidence="3 4" key="1">
    <citation type="submission" date="2020-04" db="EMBL/GenBank/DDBJ databases">
        <title>Nesterenkonia sp. nov., isolated from marine sediment.</title>
        <authorList>
            <person name="Zhang G."/>
        </authorList>
    </citation>
    <scope>NUCLEOTIDE SEQUENCE [LARGE SCALE GENOMIC DNA]</scope>
    <source>
        <strain evidence="3 4">MY13</strain>
    </source>
</reference>
<evidence type="ECO:0000313" key="4">
    <source>
        <dbReference type="Proteomes" id="UP000523139"/>
    </source>
</evidence>
<comment type="caution">
    <text evidence="3">The sequence shown here is derived from an EMBL/GenBank/DDBJ whole genome shotgun (WGS) entry which is preliminary data.</text>
</comment>
<evidence type="ECO:0000256" key="1">
    <source>
        <dbReference type="SAM" id="MobiDB-lite"/>
    </source>
</evidence>
<evidence type="ECO:0000313" key="3">
    <source>
        <dbReference type="EMBL" id="NLS10824.1"/>
    </source>
</evidence>
<sequence>MAIILAIVLVALLANFVAALVAFVRRGFHENWLLVVLLTGTTGAGMIALLIVLEDILDENLNSPFRLLDGALILTGTAALTAAVRAAAGARTRQDAAEGHDSTGSTAPRSDNP</sequence>
<proteinExistence type="predicted"/>
<protein>
    <submittedName>
        <fullName evidence="3">Uncharacterized protein</fullName>
    </submittedName>
</protein>
<dbReference type="EMBL" id="JABAHY010000015">
    <property type="protein sequence ID" value="NLS10824.1"/>
    <property type="molecule type" value="Genomic_DNA"/>
</dbReference>
<name>A0A7X8YEP5_9MICC</name>
<keyword evidence="2" id="KW-0472">Membrane</keyword>
<feature type="transmembrane region" description="Helical" evidence="2">
    <location>
        <begin position="65"/>
        <end position="84"/>
    </location>
</feature>